<dbReference type="EMBL" id="UYJE01002252">
    <property type="protein sequence ID" value="VDI09058.1"/>
    <property type="molecule type" value="Genomic_DNA"/>
</dbReference>
<dbReference type="AlphaFoldDB" id="A0A8B6CTT5"/>
<reference evidence="1" key="1">
    <citation type="submission" date="2018-11" db="EMBL/GenBank/DDBJ databases">
        <authorList>
            <person name="Alioto T."/>
            <person name="Alioto T."/>
        </authorList>
    </citation>
    <scope>NUCLEOTIDE SEQUENCE</scope>
</reference>
<accession>A0A8B6CTT5</accession>
<proteinExistence type="predicted"/>
<keyword evidence="2" id="KW-1185">Reference proteome</keyword>
<gene>
    <name evidence="1" type="ORF">MGAL_10B045454</name>
</gene>
<evidence type="ECO:0000313" key="1">
    <source>
        <dbReference type="EMBL" id="VDI09058.1"/>
    </source>
</evidence>
<dbReference type="Proteomes" id="UP000596742">
    <property type="component" value="Unassembled WGS sequence"/>
</dbReference>
<organism evidence="1 2">
    <name type="scientific">Mytilus galloprovincialis</name>
    <name type="common">Mediterranean mussel</name>
    <dbReference type="NCBI Taxonomy" id="29158"/>
    <lineage>
        <taxon>Eukaryota</taxon>
        <taxon>Metazoa</taxon>
        <taxon>Spiralia</taxon>
        <taxon>Lophotrochozoa</taxon>
        <taxon>Mollusca</taxon>
        <taxon>Bivalvia</taxon>
        <taxon>Autobranchia</taxon>
        <taxon>Pteriomorphia</taxon>
        <taxon>Mytilida</taxon>
        <taxon>Mytiloidea</taxon>
        <taxon>Mytilidae</taxon>
        <taxon>Mytilinae</taxon>
        <taxon>Mytilus</taxon>
    </lineage>
</organism>
<sequence length="80" mass="9441">MVTRRIDTLSERSTEEVKLRKIQSSCSDYEKTNSEYFHGMDLRSGDNGFKNFVNVQSNSYEHPNKYEELDGTKKDVHEYK</sequence>
<name>A0A8B6CTT5_MYTGA</name>
<protein>
    <submittedName>
        <fullName evidence="1">Uncharacterized protein</fullName>
    </submittedName>
</protein>
<comment type="caution">
    <text evidence="1">The sequence shown here is derived from an EMBL/GenBank/DDBJ whole genome shotgun (WGS) entry which is preliminary data.</text>
</comment>
<evidence type="ECO:0000313" key="2">
    <source>
        <dbReference type="Proteomes" id="UP000596742"/>
    </source>
</evidence>